<gene>
    <name evidence="4" type="ORF">GA0061071_101195</name>
</gene>
<organism evidence="4 5">
    <name type="scientific">Kosakonia oryzendophytica</name>
    <dbReference type="NCBI Taxonomy" id="1005665"/>
    <lineage>
        <taxon>Bacteria</taxon>
        <taxon>Pseudomonadati</taxon>
        <taxon>Pseudomonadota</taxon>
        <taxon>Gammaproteobacteria</taxon>
        <taxon>Enterobacterales</taxon>
        <taxon>Enterobacteriaceae</taxon>
        <taxon>Kosakonia</taxon>
    </lineage>
</organism>
<dbReference type="OrthoDB" id="9787293at2"/>
<dbReference type="SUPFAM" id="SSF53756">
    <property type="entry name" value="UDP-Glycosyltransferase/glycogen phosphorylase"/>
    <property type="match status" value="1"/>
</dbReference>
<dbReference type="PANTHER" id="PTHR12526:SF633">
    <property type="entry name" value="COLANIC ACID BIOSYNTHESIS GLYCOSYL TRANSFERASE WCAI-RELATED"/>
    <property type="match status" value="1"/>
</dbReference>
<dbReference type="Pfam" id="PF00534">
    <property type="entry name" value="Glycos_transf_1"/>
    <property type="match status" value="1"/>
</dbReference>
<evidence type="ECO:0000313" key="4">
    <source>
        <dbReference type="EMBL" id="SCB74423.1"/>
    </source>
</evidence>
<dbReference type="GO" id="GO:0016757">
    <property type="term" value="F:glycosyltransferase activity"/>
    <property type="evidence" value="ECO:0007669"/>
    <property type="project" value="InterPro"/>
</dbReference>
<protein>
    <submittedName>
        <fullName evidence="4">Colanic acid biosynthesis glycosyl transferase WcaI</fullName>
    </submittedName>
</protein>
<dbReference type="NCBIfam" id="TIGR04007">
    <property type="entry name" value="wcaI"/>
    <property type="match status" value="1"/>
</dbReference>
<dbReference type="Gene3D" id="3.40.50.2000">
    <property type="entry name" value="Glycogen Phosphorylase B"/>
    <property type="match status" value="2"/>
</dbReference>
<dbReference type="InterPro" id="IPR023910">
    <property type="entry name" value="Colanic_acid_synth_WcaI"/>
</dbReference>
<accession>A0A1C3YWJ7</accession>
<dbReference type="Proteomes" id="UP000198975">
    <property type="component" value="Unassembled WGS sequence"/>
</dbReference>
<evidence type="ECO:0000256" key="1">
    <source>
        <dbReference type="SAM" id="MobiDB-lite"/>
    </source>
</evidence>
<name>A0A1C3YWJ7_9ENTR</name>
<dbReference type="AlphaFoldDB" id="A0A1C3YWJ7"/>
<dbReference type="NCBIfam" id="NF007640">
    <property type="entry name" value="PRK10307.1"/>
    <property type="match status" value="1"/>
</dbReference>
<dbReference type="Pfam" id="PF13579">
    <property type="entry name" value="Glyco_trans_4_4"/>
    <property type="match status" value="1"/>
</dbReference>
<evidence type="ECO:0000259" key="2">
    <source>
        <dbReference type="Pfam" id="PF00534"/>
    </source>
</evidence>
<feature type="region of interest" description="Disordered" evidence="1">
    <location>
        <begin position="409"/>
        <end position="432"/>
    </location>
</feature>
<reference evidence="5" key="1">
    <citation type="submission" date="2016-08" db="EMBL/GenBank/DDBJ databases">
        <authorList>
            <person name="Varghese N."/>
            <person name="Submissions Spin"/>
        </authorList>
    </citation>
    <scope>NUCLEOTIDE SEQUENCE [LARGE SCALE GENOMIC DNA]</scope>
    <source>
        <strain evidence="5">REICA_082</strain>
    </source>
</reference>
<dbReference type="CDD" id="cd03794">
    <property type="entry name" value="GT4_WbuB-like"/>
    <property type="match status" value="1"/>
</dbReference>
<evidence type="ECO:0000313" key="5">
    <source>
        <dbReference type="Proteomes" id="UP000198975"/>
    </source>
</evidence>
<keyword evidence="4" id="KW-0808">Transferase</keyword>
<dbReference type="InterPro" id="IPR001296">
    <property type="entry name" value="Glyco_trans_1"/>
</dbReference>
<evidence type="ECO:0000259" key="3">
    <source>
        <dbReference type="Pfam" id="PF13579"/>
    </source>
</evidence>
<dbReference type="EMBL" id="FMAY01000001">
    <property type="protein sequence ID" value="SCB74423.1"/>
    <property type="molecule type" value="Genomic_DNA"/>
</dbReference>
<dbReference type="InterPro" id="IPR028098">
    <property type="entry name" value="Glyco_trans_4-like_N"/>
</dbReference>
<proteinExistence type="predicted"/>
<dbReference type="GO" id="GO:1901135">
    <property type="term" value="P:carbohydrate derivative metabolic process"/>
    <property type="evidence" value="ECO:0007669"/>
    <property type="project" value="UniProtKB-ARBA"/>
</dbReference>
<feature type="domain" description="Glycosyl transferase family 1" evidence="2">
    <location>
        <begin position="220"/>
        <end position="390"/>
    </location>
</feature>
<feature type="domain" description="Glycosyltransferase subfamily 4-like N-terminal" evidence="3">
    <location>
        <begin position="15"/>
        <end position="204"/>
    </location>
</feature>
<dbReference type="RefSeq" id="WP_061494071.1">
    <property type="nucleotide sequence ID" value="NZ_CP115659.1"/>
</dbReference>
<sequence>MKILVYGINYSPELTGIGKYTGEMVEWMARQGHDVRVITAPPYYPEWKVGEHYSAWRWRKEQGAATVWRCPLYVPRQPSTLKRLLHLGSFALSSFFPLMAQRSWKPDRIIGVVPTLFCTPGMRLLAKLSGARTVLHIQDYEVDAMLGLGMAGKGKSGRVARLAAAFERSGLHNVDNVSTISRSMMNKAREKGVAADKIIFFPNWSEVARFRDVDAESVAQLRRHLGLPDDKKIILYSGNIGEKQGLENVIEAAARLQNHPWLFVIVGQGGGKARLEKMVSERGLDNVKFFPLQPYDALPALLSLGDCHLVIQKRGAADAVLPSKLTNILAVGGNAVITAEESTELGQLCLAQPGIAVCVEPESVDALAWGIERALALPKNNTVAREYAERTLEKENVLRQFIADISPENSAQPAHAHAQHGSLNFDGNGDKS</sequence>
<dbReference type="PANTHER" id="PTHR12526">
    <property type="entry name" value="GLYCOSYLTRANSFERASE"/>
    <property type="match status" value="1"/>
</dbReference>
<keyword evidence="5" id="KW-1185">Reference proteome</keyword>